<organism evidence="1 2">
    <name type="scientific">Nocardia seriolae</name>
    <dbReference type="NCBI Taxonomy" id="37332"/>
    <lineage>
        <taxon>Bacteria</taxon>
        <taxon>Bacillati</taxon>
        <taxon>Actinomycetota</taxon>
        <taxon>Actinomycetes</taxon>
        <taxon>Mycobacteriales</taxon>
        <taxon>Nocardiaceae</taxon>
        <taxon>Nocardia</taxon>
    </lineage>
</organism>
<accession>A0ABC8AK07</accession>
<dbReference type="SUPFAM" id="SSF55961">
    <property type="entry name" value="Bet v1-like"/>
    <property type="match status" value="1"/>
</dbReference>
<dbReference type="AlphaFoldDB" id="A0ABC8AK07"/>
<name>A0ABC8AK07_9NOCA</name>
<dbReference type="InterPro" id="IPR019587">
    <property type="entry name" value="Polyketide_cyclase/dehydratase"/>
</dbReference>
<dbReference type="Pfam" id="PF10604">
    <property type="entry name" value="Polyketide_cyc2"/>
    <property type="match status" value="1"/>
</dbReference>
<dbReference type="InterPro" id="IPR023393">
    <property type="entry name" value="START-like_dom_sf"/>
</dbReference>
<gene>
    <name evidence="1" type="ORF">NS506_00288</name>
</gene>
<evidence type="ECO:0000313" key="2">
    <source>
        <dbReference type="Proteomes" id="UP000180166"/>
    </source>
</evidence>
<dbReference type="CDD" id="cd07812">
    <property type="entry name" value="SRPBCC"/>
    <property type="match status" value="1"/>
</dbReference>
<dbReference type="Gene3D" id="3.30.530.20">
    <property type="match status" value="1"/>
</dbReference>
<dbReference type="EMBL" id="CP017839">
    <property type="protein sequence ID" value="APA94372.1"/>
    <property type="molecule type" value="Genomic_DNA"/>
</dbReference>
<proteinExistence type="predicted"/>
<sequence>MIHATETWVIQDTRIRIPIPTISSPEAMLPNTLEASIDIAAAPEQVWSVVSDLKRIPEFSPQTLRMQPLGRTVHTGTWTVNLNKASGYVYPTTSRVVRFEPNKSIAFRMTENRTVWSYTLEPGPDGGTRLVQRRDVPSGKLPWWLQKTIDTVFGGEQPFEGALVDGMNETLGKIKRTVES</sequence>
<dbReference type="KEGG" id="nsr:NS506_00288"/>
<protein>
    <recommendedName>
        <fullName evidence="3">SRPBCC family protein</fullName>
    </recommendedName>
</protein>
<reference evidence="1 2" key="1">
    <citation type="submission" date="2016-10" db="EMBL/GenBank/DDBJ databases">
        <title>Genome sequence of Nocardia seriolae strain EM150506, isolated from Anguila japonica.</title>
        <authorList>
            <person name="Han H.-J."/>
        </authorList>
    </citation>
    <scope>NUCLEOTIDE SEQUENCE [LARGE SCALE GENOMIC DNA]</scope>
    <source>
        <strain evidence="1 2">EM150506</strain>
    </source>
</reference>
<evidence type="ECO:0008006" key="3">
    <source>
        <dbReference type="Google" id="ProtNLM"/>
    </source>
</evidence>
<evidence type="ECO:0000313" key="1">
    <source>
        <dbReference type="EMBL" id="APA94372.1"/>
    </source>
</evidence>
<dbReference type="Proteomes" id="UP000180166">
    <property type="component" value="Chromosome"/>
</dbReference>